<dbReference type="InterPro" id="IPR000719">
    <property type="entry name" value="Prot_kinase_dom"/>
</dbReference>
<evidence type="ECO:0000256" key="8">
    <source>
        <dbReference type="ARBA" id="ARBA00047899"/>
    </source>
</evidence>
<evidence type="ECO:0000256" key="7">
    <source>
        <dbReference type="ARBA" id="ARBA00022840"/>
    </source>
</evidence>
<comment type="catalytic activity">
    <reaction evidence="8">
        <text>L-threonyl-[protein] + ATP = O-phospho-L-threonyl-[protein] + ADP + H(+)</text>
        <dbReference type="Rhea" id="RHEA:46608"/>
        <dbReference type="Rhea" id="RHEA-COMP:11060"/>
        <dbReference type="Rhea" id="RHEA-COMP:11605"/>
        <dbReference type="ChEBI" id="CHEBI:15378"/>
        <dbReference type="ChEBI" id="CHEBI:30013"/>
        <dbReference type="ChEBI" id="CHEBI:30616"/>
        <dbReference type="ChEBI" id="CHEBI:61977"/>
        <dbReference type="ChEBI" id="CHEBI:456216"/>
        <dbReference type="EC" id="2.7.11.1"/>
    </reaction>
</comment>
<dbReference type="Gene3D" id="1.10.510.10">
    <property type="entry name" value="Transferase(Phosphotransferase) domain 1"/>
    <property type="match status" value="1"/>
</dbReference>
<dbReference type="PROSITE" id="PS50011">
    <property type="entry name" value="PROTEIN_KINASE_DOM"/>
    <property type="match status" value="1"/>
</dbReference>
<name>A0A8B7TQD2_CASCN</name>
<dbReference type="KEGG" id="ccan:109679003"/>
<evidence type="ECO:0000259" key="10">
    <source>
        <dbReference type="PROSITE" id="PS50011"/>
    </source>
</evidence>
<evidence type="ECO:0000256" key="9">
    <source>
        <dbReference type="ARBA" id="ARBA00048679"/>
    </source>
</evidence>
<keyword evidence="3" id="KW-0723">Serine/threonine-protein kinase</keyword>
<evidence type="ECO:0000256" key="2">
    <source>
        <dbReference type="ARBA" id="ARBA00012513"/>
    </source>
</evidence>
<comment type="similarity">
    <text evidence="1">Belongs to the protein kinase superfamily. NEK Ser/Thr protein kinase family. NIMA subfamily.</text>
</comment>
<dbReference type="Pfam" id="PF00069">
    <property type="entry name" value="Pkinase"/>
    <property type="match status" value="1"/>
</dbReference>
<evidence type="ECO:0000256" key="3">
    <source>
        <dbReference type="ARBA" id="ARBA00022527"/>
    </source>
</evidence>
<organism evidence="12">
    <name type="scientific">Castor canadensis</name>
    <name type="common">American beaver</name>
    <dbReference type="NCBI Taxonomy" id="51338"/>
    <lineage>
        <taxon>Eukaryota</taxon>
        <taxon>Metazoa</taxon>
        <taxon>Chordata</taxon>
        <taxon>Craniata</taxon>
        <taxon>Vertebrata</taxon>
        <taxon>Euteleostomi</taxon>
        <taxon>Mammalia</taxon>
        <taxon>Eutheria</taxon>
        <taxon>Euarchontoglires</taxon>
        <taxon>Glires</taxon>
        <taxon>Rodentia</taxon>
        <taxon>Castorimorpha</taxon>
        <taxon>Castoridae</taxon>
        <taxon>Castor</taxon>
    </lineage>
</organism>
<evidence type="ECO:0000313" key="11">
    <source>
        <dbReference type="RefSeq" id="XP_020009941.1"/>
    </source>
</evidence>
<dbReference type="PANTHER" id="PTHR44899:SF8">
    <property type="entry name" value="NIMA-RELATED KINASE 11"/>
    <property type="match status" value="1"/>
</dbReference>
<evidence type="ECO:0000256" key="1">
    <source>
        <dbReference type="ARBA" id="ARBA00010886"/>
    </source>
</evidence>
<dbReference type="EC" id="2.7.11.1" evidence="2"/>
<gene>
    <name evidence="11 12" type="primary">LOC109679003</name>
</gene>
<dbReference type="RefSeq" id="XP_020009944.1">
    <property type="nucleotide sequence ID" value="XM_020154355.1"/>
</dbReference>
<evidence type="ECO:0000256" key="4">
    <source>
        <dbReference type="ARBA" id="ARBA00022679"/>
    </source>
</evidence>
<dbReference type="InterPro" id="IPR011009">
    <property type="entry name" value="Kinase-like_dom_sf"/>
</dbReference>
<dbReference type="CTD" id="79858"/>
<evidence type="ECO:0000256" key="5">
    <source>
        <dbReference type="ARBA" id="ARBA00022741"/>
    </source>
</evidence>
<dbReference type="RefSeq" id="XP_020009941.1">
    <property type="nucleotide sequence ID" value="XM_020154352.1"/>
</dbReference>
<comment type="catalytic activity">
    <reaction evidence="9">
        <text>L-seryl-[protein] + ATP = O-phospho-L-seryl-[protein] + ADP + H(+)</text>
        <dbReference type="Rhea" id="RHEA:17989"/>
        <dbReference type="Rhea" id="RHEA-COMP:9863"/>
        <dbReference type="Rhea" id="RHEA-COMP:11604"/>
        <dbReference type="ChEBI" id="CHEBI:15378"/>
        <dbReference type="ChEBI" id="CHEBI:29999"/>
        <dbReference type="ChEBI" id="CHEBI:30616"/>
        <dbReference type="ChEBI" id="CHEBI:83421"/>
        <dbReference type="ChEBI" id="CHEBI:456216"/>
        <dbReference type="EC" id="2.7.11.1"/>
    </reaction>
</comment>
<dbReference type="FunFam" id="1.10.510.10:FF:000436">
    <property type="entry name" value="NIMA related kinase 11"/>
    <property type="match status" value="1"/>
</dbReference>
<dbReference type="PROSITE" id="PS00108">
    <property type="entry name" value="PROTEIN_KINASE_ST"/>
    <property type="match status" value="1"/>
</dbReference>
<dbReference type="GO" id="GO:0004674">
    <property type="term" value="F:protein serine/threonine kinase activity"/>
    <property type="evidence" value="ECO:0007669"/>
    <property type="project" value="UniProtKB-KW"/>
</dbReference>
<keyword evidence="5" id="KW-0547">Nucleotide-binding</keyword>
<feature type="domain" description="Protein kinase" evidence="10">
    <location>
        <begin position="1"/>
        <end position="241"/>
    </location>
</feature>
<proteinExistence type="inferred from homology"/>
<keyword evidence="6 11" id="KW-0418">Kinase</keyword>
<dbReference type="PANTHER" id="PTHR44899">
    <property type="entry name" value="CAMK FAMILY PROTEIN KINASE"/>
    <property type="match status" value="1"/>
</dbReference>
<evidence type="ECO:0000313" key="12">
    <source>
        <dbReference type="RefSeq" id="XP_020009944.1"/>
    </source>
</evidence>
<sequence length="316" mass="37047">MLNFYLVWSNAEIPGGCQVCRWTHTHFHSSKVLDCKKIHASRETWQWKFWNCLSGFRQESQTRRRIGRDLDYKIQEYKEAGKIFPENQIIEWFIQLLLGVDYMHERRILHRDLKSKNIFLKNNLLKIGDFGVSRLLMGSCDLATTLTGTPHYMSPEALKHQGYDTKSDIWSLACVLYEMCCMKQAFTGSNFLSIVLKIVEGDTPSLPVRYSRELNTIMKSMLNKNPSLRPSAIEILKIPYIDKQLQHLMCRYSEMTLEDKNLNYQKEAAHIVNAMQKKIHLQTLQALSEVQKMTPRERMRLGAKLQRPDEESRELK</sequence>
<accession>A0A8B7TQD2</accession>
<dbReference type="AlphaFoldDB" id="A0A8B7TQD2"/>
<keyword evidence="7" id="KW-0067">ATP-binding</keyword>
<reference evidence="11 12" key="1">
    <citation type="submission" date="2025-04" db="UniProtKB">
        <authorList>
            <consortium name="RefSeq"/>
        </authorList>
    </citation>
    <scope>IDENTIFICATION</scope>
    <source>
        <tissue evidence="11 12">Leukocyte</tissue>
    </source>
</reference>
<dbReference type="GO" id="GO:0005524">
    <property type="term" value="F:ATP binding"/>
    <property type="evidence" value="ECO:0007669"/>
    <property type="project" value="UniProtKB-KW"/>
</dbReference>
<keyword evidence="4" id="KW-0808">Transferase</keyword>
<dbReference type="OrthoDB" id="248923at2759"/>
<dbReference type="SUPFAM" id="SSF56112">
    <property type="entry name" value="Protein kinase-like (PK-like)"/>
    <property type="match status" value="1"/>
</dbReference>
<evidence type="ECO:0000256" key="6">
    <source>
        <dbReference type="ARBA" id="ARBA00022777"/>
    </source>
</evidence>
<dbReference type="InterPro" id="IPR051131">
    <property type="entry name" value="NEK_Ser/Thr_kinase_NIMA"/>
</dbReference>
<dbReference type="InterPro" id="IPR008271">
    <property type="entry name" value="Ser/Thr_kinase_AS"/>
</dbReference>
<dbReference type="SMART" id="SM00220">
    <property type="entry name" value="S_TKc"/>
    <property type="match status" value="1"/>
</dbReference>
<protein>
    <recommendedName>
        <fullName evidence="2">non-specific serine/threonine protein kinase</fullName>
        <ecNumber evidence="2">2.7.11.1</ecNumber>
    </recommendedName>
</protein>